<organism evidence="2 3">
    <name type="scientific">Solanum pinnatisectum</name>
    <name type="common">tansyleaf nightshade</name>
    <dbReference type="NCBI Taxonomy" id="50273"/>
    <lineage>
        <taxon>Eukaryota</taxon>
        <taxon>Viridiplantae</taxon>
        <taxon>Streptophyta</taxon>
        <taxon>Embryophyta</taxon>
        <taxon>Tracheophyta</taxon>
        <taxon>Spermatophyta</taxon>
        <taxon>Magnoliopsida</taxon>
        <taxon>eudicotyledons</taxon>
        <taxon>Gunneridae</taxon>
        <taxon>Pentapetalae</taxon>
        <taxon>asterids</taxon>
        <taxon>lamiids</taxon>
        <taxon>Solanales</taxon>
        <taxon>Solanaceae</taxon>
        <taxon>Solanoideae</taxon>
        <taxon>Solaneae</taxon>
        <taxon>Solanum</taxon>
    </lineage>
</organism>
<evidence type="ECO:0000313" key="3">
    <source>
        <dbReference type="Proteomes" id="UP001311915"/>
    </source>
</evidence>
<dbReference type="EMBL" id="JAWPEI010000007">
    <property type="protein sequence ID" value="KAK4721572.1"/>
    <property type="molecule type" value="Genomic_DNA"/>
</dbReference>
<dbReference type="PANTHER" id="PTHR37616:SF3">
    <property type="entry name" value="BZIP DOMAIN-CONTAINING PROTEIN"/>
    <property type="match status" value="1"/>
</dbReference>
<reference evidence="2 3" key="1">
    <citation type="submission" date="2023-10" db="EMBL/GenBank/DDBJ databases">
        <title>Genome-Wide Identification Analysis in wild type Solanum Pinnatisectum Reveals Some Genes Defensing Phytophthora Infestans.</title>
        <authorList>
            <person name="Sun C."/>
        </authorList>
    </citation>
    <scope>NUCLEOTIDE SEQUENCE [LARGE SCALE GENOMIC DNA]</scope>
    <source>
        <strain evidence="2">LQN</strain>
        <tissue evidence="2">Leaf</tissue>
    </source>
</reference>
<dbReference type="AlphaFoldDB" id="A0AAV9LB24"/>
<name>A0AAV9LB24_9SOLN</name>
<evidence type="ECO:0000313" key="2">
    <source>
        <dbReference type="EMBL" id="KAK4721572.1"/>
    </source>
</evidence>
<evidence type="ECO:0000256" key="1">
    <source>
        <dbReference type="SAM" id="Phobius"/>
    </source>
</evidence>
<proteinExistence type="predicted"/>
<dbReference type="PANTHER" id="PTHR37616">
    <property type="entry name" value="BZIP TRANSCRIPTION FACTOR 60-LIKE"/>
    <property type="match status" value="1"/>
</dbReference>
<comment type="caution">
    <text evidence="2">The sequence shown here is derived from an EMBL/GenBank/DDBJ whole genome shotgun (WGS) entry which is preliminary data.</text>
</comment>
<keyword evidence="1" id="KW-0812">Transmembrane</keyword>
<keyword evidence="3" id="KW-1185">Reference proteome</keyword>
<dbReference type="Proteomes" id="UP001311915">
    <property type="component" value="Unassembled WGS sequence"/>
</dbReference>
<protein>
    <submittedName>
        <fullName evidence="2">Uncharacterized protein</fullName>
    </submittedName>
</protein>
<gene>
    <name evidence="2" type="ORF">R3W88_011805</name>
</gene>
<keyword evidence="1" id="KW-0472">Membrane</keyword>
<keyword evidence="1" id="KW-1133">Transmembrane helix</keyword>
<sequence length="231" mass="25148">MSSSGLLHSWINSGVLDEVSMLLHQVSTDGSELLLTSPKLGSNSVKGGVVEQKLNVNISNCSYLLKRKKHGEYSNNISYEIEENVTLKAQLRGTGVPHQVQPPLGISKKVQKKKKSEVKPKKVASVSFLSVLFFMLLFVGLGESNQQNTNKGVDECVNVSNGSDPLAASLYIPRNNKLVSIEGNSTILGDLDPADPGIHPRLSRSLSAGQKNFVLMNMIKIHVNNTSPYKH</sequence>
<feature type="transmembrane region" description="Helical" evidence="1">
    <location>
        <begin position="123"/>
        <end position="141"/>
    </location>
</feature>
<accession>A0AAV9LB24</accession>